<dbReference type="HOGENOM" id="CLU_813811_0_0_1"/>
<evidence type="ECO:0008006" key="8">
    <source>
        <dbReference type="Google" id="ProtNLM"/>
    </source>
</evidence>
<keyword evidence="5" id="KW-0539">Nucleus</keyword>
<dbReference type="GeneID" id="27343809"/>
<keyword evidence="7" id="KW-1185">Reference proteome</keyword>
<protein>
    <recommendedName>
        <fullName evidence="8">Transcription factor domain-containing protein</fullName>
    </recommendedName>
</protein>
<dbReference type="Proteomes" id="UP000054466">
    <property type="component" value="Unassembled WGS sequence"/>
</dbReference>
<dbReference type="InterPro" id="IPR051089">
    <property type="entry name" value="prtT"/>
</dbReference>
<dbReference type="AlphaFoldDB" id="A0A0D2DBN6"/>
<evidence type="ECO:0000313" key="6">
    <source>
        <dbReference type="EMBL" id="KIW33124.1"/>
    </source>
</evidence>
<accession>A0A0D2DBN6</accession>
<dbReference type="GO" id="GO:0000976">
    <property type="term" value="F:transcription cis-regulatory region binding"/>
    <property type="evidence" value="ECO:0007669"/>
    <property type="project" value="TreeGrafter"/>
</dbReference>
<evidence type="ECO:0000256" key="4">
    <source>
        <dbReference type="ARBA" id="ARBA00023163"/>
    </source>
</evidence>
<evidence type="ECO:0000313" key="7">
    <source>
        <dbReference type="Proteomes" id="UP000054466"/>
    </source>
</evidence>
<dbReference type="PANTHER" id="PTHR31845:SF10">
    <property type="entry name" value="ZN(II)2CYS6 TRANSCRIPTION FACTOR (EUROFUNG)"/>
    <property type="match status" value="1"/>
</dbReference>
<evidence type="ECO:0000256" key="2">
    <source>
        <dbReference type="ARBA" id="ARBA00023015"/>
    </source>
</evidence>
<keyword evidence="4" id="KW-0804">Transcription</keyword>
<name>A0A0D2DBN6_9EURO</name>
<sequence>MALINTLHLDREPSSLDHRKMFIESDISPNNLAQTPNHHSLPEVRSFLGSFYLNSVKGMMGSRSMEVFSSTNSSYVRDCCSLLEQIPEVQNDLLLAQLVRLQLIVENIKRVFPRDRPKKDTTAPMGIILKPLELELARFKTAIPPEITLSSVLLMHFHAAEVYLYEIGILDTLDPADGLDDTQRVEVLYRCVNAGRSYFDVYHSLPISHFPYFPFNIWIQSGLVLLASTKLALFRHSAWNVVHARSALRITDIIDREIGLIEEVVGQRPHTEKQGDAKDILNGFLLRVRKLKIAFDLGVARDGDPLGHVDFAFDEQMLMTTSYQYDSADPFWDALGLLSGL</sequence>
<reference evidence="6 7" key="1">
    <citation type="submission" date="2015-01" db="EMBL/GenBank/DDBJ databases">
        <title>The Genome Sequence of Cladophialophora immunda CBS83496.</title>
        <authorList>
            <consortium name="The Broad Institute Genomics Platform"/>
            <person name="Cuomo C."/>
            <person name="de Hoog S."/>
            <person name="Gorbushina A."/>
            <person name="Stielow B."/>
            <person name="Teixiera M."/>
            <person name="Abouelleil A."/>
            <person name="Chapman S.B."/>
            <person name="Priest M."/>
            <person name="Young S.K."/>
            <person name="Wortman J."/>
            <person name="Nusbaum C."/>
            <person name="Birren B."/>
        </authorList>
    </citation>
    <scope>NUCLEOTIDE SEQUENCE [LARGE SCALE GENOMIC DNA]</scope>
    <source>
        <strain evidence="6 7">CBS 83496</strain>
    </source>
</reference>
<organism evidence="6 7">
    <name type="scientific">Cladophialophora immunda</name>
    <dbReference type="NCBI Taxonomy" id="569365"/>
    <lineage>
        <taxon>Eukaryota</taxon>
        <taxon>Fungi</taxon>
        <taxon>Dikarya</taxon>
        <taxon>Ascomycota</taxon>
        <taxon>Pezizomycotina</taxon>
        <taxon>Eurotiomycetes</taxon>
        <taxon>Chaetothyriomycetidae</taxon>
        <taxon>Chaetothyriales</taxon>
        <taxon>Herpotrichiellaceae</taxon>
        <taxon>Cladophialophora</taxon>
    </lineage>
</organism>
<dbReference type="VEuPathDB" id="FungiDB:PV07_04615"/>
<dbReference type="GO" id="GO:0000981">
    <property type="term" value="F:DNA-binding transcription factor activity, RNA polymerase II-specific"/>
    <property type="evidence" value="ECO:0007669"/>
    <property type="project" value="TreeGrafter"/>
</dbReference>
<evidence type="ECO:0000256" key="3">
    <source>
        <dbReference type="ARBA" id="ARBA00023125"/>
    </source>
</evidence>
<gene>
    <name evidence="6" type="ORF">PV07_04615</name>
</gene>
<comment type="subcellular location">
    <subcellularLocation>
        <location evidence="1">Nucleus</location>
    </subcellularLocation>
</comment>
<dbReference type="STRING" id="569365.A0A0D2DBN6"/>
<dbReference type="RefSeq" id="XP_016253340.1">
    <property type="nucleotide sequence ID" value="XM_016391438.1"/>
</dbReference>
<keyword evidence="2" id="KW-0805">Transcription regulation</keyword>
<dbReference type="OrthoDB" id="4119599at2759"/>
<dbReference type="EMBL" id="KN847041">
    <property type="protein sequence ID" value="KIW33124.1"/>
    <property type="molecule type" value="Genomic_DNA"/>
</dbReference>
<evidence type="ECO:0000256" key="5">
    <source>
        <dbReference type="ARBA" id="ARBA00023242"/>
    </source>
</evidence>
<dbReference type="PANTHER" id="PTHR31845">
    <property type="entry name" value="FINGER DOMAIN PROTEIN, PUTATIVE-RELATED"/>
    <property type="match status" value="1"/>
</dbReference>
<dbReference type="GO" id="GO:0005634">
    <property type="term" value="C:nucleus"/>
    <property type="evidence" value="ECO:0007669"/>
    <property type="project" value="UniProtKB-SubCell"/>
</dbReference>
<proteinExistence type="predicted"/>
<keyword evidence="3" id="KW-0238">DNA-binding</keyword>
<evidence type="ECO:0000256" key="1">
    <source>
        <dbReference type="ARBA" id="ARBA00004123"/>
    </source>
</evidence>